<feature type="compositionally biased region" description="Low complexity" evidence="1">
    <location>
        <begin position="12"/>
        <end position="25"/>
    </location>
</feature>
<feature type="region of interest" description="Disordered" evidence="1">
    <location>
        <begin position="1"/>
        <end position="125"/>
    </location>
</feature>
<feature type="compositionally biased region" description="Polar residues" evidence="1">
    <location>
        <begin position="116"/>
        <end position="125"/>
    </location>
</feature>
<dbReference type="AlphaFoldDB" id="Q84ZD1"/>
<feature type="compositionally biased region" description="Polar residues" evidence="1">
    <location>
        <begin position="170"/>
        <end position="180"/>
    </location>
</feature>
<evidence type="ECO:0000256" key="1">
    <source>
        <dbReference type="SAM" id="MobiDB-lite"/>
    </source>
</evidence>
<feature type="region of interest" description="Disordered" evidence="1">
    <location>
        <begin position="149"/>
        <end position="180"/>
    </location>
</feature>
<dbReference type="Proteomes" id="UP000000763">
    <property type="component" value="Chromosome 7"/>
</dbReference>
<evidence type="ECO:0000313" key="2">
    <source>
        <dbReference type="EMBL" id="BAC57721.1"/>
    </source>
</evidence>
<evidence type="ECO:0000313" key="3">
    <source>
        <dbReference type="Proteomes" id="UP000000763"/>
    </source>
</evidence>
<gene>
    <name evidence="2" type="primary">P0534A03.110</name>
</gene>
<feature type="compositionally biased region" description="Basic and acidic residues" evidence="1">
    <location>
        <begin position="150"/>
        <end position="168"/>
    </location>
</feature>
<reference evidence="3" key="1">
    <citation type="journal article" date="2005" name="Nature">
        <title>The map-based sequence of the rice genome.</title>
        <authorList>
            <consortium name="International rice genome sequencing project (IRGSP)"/>
            <person name="Matsumoto T."/>
            <person name="Wu J."/>
            <person name="Kanamori H."/>
            <person name="Katayose Y."/>
            <person name="Fujisawa M."/>
            <person name="Namiki N."/>
            <person name="Mizuno H."/>
            <person name="Yamamoto K."/>
            <person name="Antonio B.A."/>
            <person name="Baba T."/>
            <person name="Sakata K."/>
            <person name="Nagamura Y."/>
            <person name="Aoki H."/>
            <person name="Arikawa K."/>
            <person name="Arita K."/>
            <person name="Bito T."/>
            <person name="Chiden Y."/>
            <person name="Fujitsuka N."/>
            <person name="Fukunaka R."/>
            <person name="Hamada M."/>
            <person name="Harada C."/>
            <person name="Hayashi A."/>
            <person name="Hijishita S."/>
            <person name="Honda M."/>
            <person name="Hosokawa S."/>
            <person name="Ichikawa Y."/>
            <person name="Idonuma A."/>
            <person name="Iijima M."/>
            <person name="Ikeda M."/>
            <person name="Ikeno M."/>
            <person name="Ito K."/>
            <person name="Ito S."/>
            <person name="Ito T."/>
            <person name="Ito Y."/>
            <person name="Ito Y."/>
            <person name="Iwabuchi A."/>
            <person name="Kamiya K."/>
            <person name="Karasawa W."/>
            <person name="Kurita K."/>
            <person name="Katagiri S."/>
            <person name="Kikuta A."/>
            <person name="Kobayashi H."/>
            <person name="Kobayashi N."/>
            <person name="Machita K."/>
            <person name="Maehara T."/>
            <person name="Masukawa M."/>
            <person name="Mizubayashi T."/>
            <person name="Mukai Y."/>
            <person name="Nagasaki H."/>
            <person name="Nagata Y."/>
            <person name="Naito S."/>
            <person name="Nakashima M."/>
            <person name="Nakama Y."/>
            <person name="Nakamichi Y."/>
            <person name="Nakamura M."/>
            <person name="Meguro A."/>
            <person name="Negishi M."/>
            <person name="Ohta I."/>
            <person name="Ohta T."/>
            <person name="Okamoto M."/>
            <person name="Ono N."/>
            <person name="Saji S."/>
            <person name="Sakaguchi M."/>
            <person name="Sakai K."/>
            <person name="Shibata M."/>
            <person name="Shimokawa T."/>
            <person name="Song J."/>
            <person name="Takazaki Y."/>
            <person name="Terasawa K."/>
            <person name="Tsugane M."/>
            <person name="Tsuji K."/>
            <person name="Ueda S."/>
            <person name="Waki K."/>
            <person name="Yamagata H."/>
            <person name="Yamamoto M."/>
            <person name="Yamamoto S."/>
            <person name="Yamane H."/>
            <person name="Yoshiki S."/>
            <person name="Yoshihara R."/>
            <person name="Yukawa K."/>
            <person name="Zhong H."/>
            <person name="Yano M."/>
            <person name="Yuan Q."/>
            <person name="Ouyang S."/>
            <person name="Liu J."/>
            <person name="Jones K.M."/>
            <person name="Gansberger K."/>
            <person name="Moffat K."/>
            <person name="Hill J."/>
            <person name="Bera J."/>
            <person name="Fadrosh D."/>
            <person name="Jin S."/>
            <person name="Johri S."/>
            <person name="Kim M."/>
            <person name="Overton L."/>
            <person name="Reardon M."/>
            <person name="Tsitrin T."/>
            <person name="Vuong H."/>
            <person name="Weaver B."/>
            <person name="Ciecko A."/>
            <person name="Tallon L."/>
            <person name="Jackson J."/>
            <person name="Pai G."/>
            <person name="Aken S.V."/>
            <person name="Utterback T."/>
            <person name="Reidmuller S."/>
            <person name="Feldblyum T."/>
            <person name="Hsiao J."/>
            <person name="Zismann V."/>
            <person name="Iobst S."/>
            <person name="de Vazeille A.R."/>
            <person name="Buell C.R."/>
            <person name="Ying K."/>
            <person name="Li Y."/>
            <person name="Lu T."/>
            <person name="Huang Y."/>
            <person name="Zhao Q."/>
            <person name="Feng Q."/>
            <person name="Zhang L."/>
            <person name="Zhu J."/>
            <person name="Weng Q."/>
            <person name="Mu J."/>
            <person name="Lu Y."/>
            <person name="Fan D."/>
            <person name="Liu Y."/>
            <person name="Guan J."/>
            <person name="Zhang Y."/>
            <person name="Yu S."/>
            <person name="Liu X."/>
            <person name="Zhang Y."/>
            <person name="Hong G."/>
            <person name="Han B."/>
            <person name="Choisne N."/>
            <person name="Demange N."/>
            <person name="Orjeda G."/>
            <person name="Samain S."/>
            <person name="Cattolico L."/>
            <person name="Pelletier E."/>
            <person name="Couloux A."/>
            <person name="Segurens B."/>
            <person name="Wincker P."/>
            <person name="D'Hont A."/>
            <person name="Scarpelli C."/>
            <person name="Weissenbach J."/>
            <person name="Salanoubat M."/>
            <person name="Quetier F."/>
            <person name="Yu Y."/>
            <person name="Kim H.R."/>
            <person name="Rambo T."/>
            <person name="Currie J."/>
            <person name="Collura K."/>
            <person name="Luo M."/>
            <person name="Yang T."/>
            <person name="Ammiraju J.S.S."/>
            <person name="Engler F."/>
            <person name="Soderlund C."/>
            <person name="Wing R.A."/>
            <person name="Palmer L.E."/>
            <person name="de la Bastide M."/>
            <person name="Spiegel L."/>
            <person name="Nascimento L."/>
            <person name="Zutavern T."/>
            <person name="O'Shaughnessy A."/>
            <person name="Dike S."/>
            <person name="Dedhia N."/>
            <person name="Preston R."/>
            <person name="Balija V."/>
            <person name="McCombie W.R."/>
            <person name="Chow T."/>
            <person name="Chen H."/>
            <person name="Chung M."/>
            <person name="Chen C."/>
            <person name="Shaw J."/>
            <person name="Wu H."/>
            <person name="Hsiao K."/>
            <person name="Chao Y."/>
            <person name="Chu M."/>
            <person name="Cheng C."/>
            <person name="Hour A."/>
            <person name="Lee P."/>
            <person name="Lin S."/>
            <person name="Lin Y."/>
            <person name="Liou J."/>
            <person name="Liu S."/>
            <person name="Hsing Y."/>
            <person name="Raghuvanshi S."/>
            <person name="Mohanty A."/>
            <person name="Bharti A.K."/>
            <person name="Gaur A."/>
            <person name="Gupta V."/>
            <person name="Kumar D."/>
            <person name="Ravi V."/>
            <person name="Vij S."/>
            <person name="Kapur A."/>
            <person name="Khurana P."/>
            <person name="Khurana P."/>
            <person name="Khurana J.P."/>
            <person name="Tyagi A.K."/>
            <person name="Gaikwad K."/>
            <person name="Singh A."/>
            <person name="Dalal V."/>
            <person name="Srivastava S."/>
            <person name="Dixit A."/>
            <person name="Pal A.K."/>
            <person name="Ghazi I.A."/>
            <person name="Yadav M."/>
            <person name="Pandit A."/>
            <person name="Bhargava A."/>
            <person name="Sureshbabu K."/>
            <person name="Batra K."/>
            <person name="Sharma T.R."/>
            <person name="Mohapatra T."/>
            <person name="Singh N.K."/>
            <person name="Messing J."/>
            <person name="Nelson A.B."/>
            <person name="Fuks G."/>
            <person name="Kavchok S."/>
            <person name="Keizer G."/>
            <person name="Linton E."/>
            <person name="Llaca V."/>
            <person name="Song R."/>
            <person name="Tanyolac B."/>
            <person name="Young S."/>
            <person name="Ho-Il K."/>
            <person name="Hahn J.H."/>
            <person name="Sangsakoo G."/>
            <person name="Vanavichit A."/>
            <person name="de Mattos Luiz.A.T."/>
            <person name="Zimmer P.D."/>
            <person name="Malone G."/>
            <person name="Dellagostin O."/>
            <person name="de Oliveira A.C."/>
            <person name="Bevan M."/>
            <person name="Bancroft I."/>
            <person name="Minx P."/>
            <person name="Cordum H."/>
            <person name="Wilson R."/>
            <person name="Cheng Z."/>
            <person name="Jin W."/>
            <person name="Jiang J."/>
            <person name="Leong S.A."/>
            <person name="Iwama H."/>
            <person name="Gojobori T."/>
            <person name="Itoh T."/>
            <person name="Niimura Y."/>
            <person name="Fujii Y."/>
            <person name="Habara T."/>
            <person name="Sakai H."/>
            <person name="Sato Y."/>
            <person name="Wilson G."/>
            <person name="Kumar K."/>
            <person name="McCouch S."/>
            <person name="Juretic N."/>
            <person name="Hoen D."/>
            <person name="Wright S."/>
            <person name="Bruskiewich R."/>
            <person name="Bureau T."/>
            <person name="Miyao A."/>
            <person name="Hirochika H."/>
            <person name="Nishikawa T."/>
            <person name="Kadowaki K."/>
            <person name="Sugiura M."/>
            <person name="Burr B."/>
            <person name="Sasaki T."/>
        </authorList>
    </citation>
    <scope>NUCLEOTIDE SEQUENCE [LARGE SCALE GENOMIC DNA]</scope>
    <source>
        <strain evidence="3">cv. Nipponbare</strain>
    </source>
</reference>
<feature type="compositionally biased region" description="Pro residues" evidence="1">
    <location>
        <begin position="53"/>
        <end position="73"/>
    </location>
</feature>
<accession>Q84ZD1</accession>
<dbReference type="EMBL" id="AP004401">
    <property type="protein sequence ID" value="BAC57721.1"/>
    <property type="molecule type" value="Genomic_DNA"/>
</dbReference>
<organism evidence="2 3">
    <name type="scientific">Oryza sativa subsp. japonica</name>
    <name type="common">Rice</name>
    <dbReference type="NCBI Taxonomy" id="39947"/>
    <lineage>
        <taxon>Eukaryota</taxon>
        <taxon>Viridiplantae</taxon>
        <taxon>Streptophyta</taxon>
        <taxon>Embryophyta</taxon>
        <taxon>Tracheophyta</taxon>
        <taxon>Spermatophyta</taxon>
        <taxon>Magnoliopsida</taxon>
        <taxon>Liliopsida</taxon>
        <taxon>Poales</taxon>
        <taxon>Poaceae</taxon>
        <taxon>BOP clade</taxon>
        <taxon>Oryzoideae</taxon>
        <taxon>Oryzeae</taxon>
        <taxon>Oryzinae</taxon>
        <taxon>Oryza</taxon>
        <taxon>Oryza sativa</taxon>
    </lineage>
</organism>
<proteinExistence type="predicted"/>
<name>Q84ZD1_ORYSJ</name>
<sequence length="257" mass="28749">MTHPHRSALRFRIPIAPSSASPSISRRLRLHRAALPPPPPPSASPSIPCHRLCPPPSASTSPVPSPPSVPTPPRRSRRAAGHRIYPPPPPRRVGNTVLPPSTAASASTACAASSRPHLSSSKFGQTETETEFIGPDFFWMKFGPNFSKTKMTEKPKTEDRDRNFRLDRTPTPTHSGNRETSINYDLCHRRSGSYKLAHLVIVPQCQRDLSVAVDDGSSLAADNIRARFRWSRYVHQRFFALPIDMRKDWIWMQIGKK</sequence>
<protein>
    <submittedName>
        <fullName evidence="2">Uncharacterized protein</fullName>
    </submittedName>
</protein>
<reference evidence="3" key="2">
    <citation type="journal article" date="2008" name="Nucleic Acids Res.">
        <title>The rice annotation project database (RAP-DB): 2008 update.</title>
        <authorList>
            <consortium name="The rice annotation project (RAP)"/>
        </authorList>
    </citation>
    <scope>GENOME REANNOTATION</scope>
    <source>
        <strain evidence="3">cv. Nipponbare</strain>
    </source>
</reference>
<feature type="compositionally biased region" description="Low complexity" evidence="1">
    <location>
        <begin position="101"/>
        <end position="114"/>
    </location>
</feature>